<dbReference type="NCBIfam" id="TIGR02191">
    <property type="entry name" value="RNaseIII"/>
    <property type="match status" value="1"/>
</dbReference>
<keyword evidence="13" id="KW-1185">Reference proteome</keyword>
<dbReference type="Pfam" id="PF14622">
    <property type="entry name" value="Ribonucleas_3_3"/>
    <property type="match status" value="1"/>
</dbReference>
<dbReference type="EMBL" id="CP146612">
    <property type="protein sequence ID" value="WWX24951.1"/>
    <property type="molecule type" value="Genomic_DNA"/>
</dbReference>
<keyword evidence="8" id="KW-0698">rRNA processing</keyword>
<evidence type="ECO:0000259" key="11">
    <source>
        <dbReference type="PROSITE" id="PS50142"/>
    </source>
</evidence>
<keyword evidence="5 8" id="KW-0255">Endonuclease</keyword>
<protein>
    <recommendedName>
        <fullName evidence="8">Ribonuclease 3</fullName>
        <ecNumber evidence="8">3.1.26.3</ecNumber>
    </recommendedName>
    <alternativeName>
        <fullName evidence="8">Ribonuclease III</fullName>
        <shortName evidence="8">RNase III</shortName>
    </alternativeName>
</protein>
<comment type="similarity">
    <text evidence="2">Belongs to the ribonuclease III family.</text>
</comment>
<dbReference type="Proteomes" id="UP001375370">
    <property type="component" value="Chromosome"/>
</dbReference>
<evidence type="ECO:0000256" key="3">
    <source>
        <dbReference type="ARBA" id="ARBA00022664"/>
    </source>
</evidence>
<keyword evidence="8" id="KW-0819">tRNA processing</keyword>
<feature type="binding site" evidence="8">
    <location>
        <position position="122"/>
    </location>
    <ligand>
        <name>Mg(2+)</name>
        <dbReference type="ChEBI" id="CHEBI:18420"/>
    </ligand>
</feature>
<reference evidence="12 13" key="1">
    <citation type="submission" date="2024-03" db="EMBL/GenBank/DDBJ databases">
        <title>A Dehalogenimonas Isolated from Estuarine Sediments Dihaloeliminates Chlorinated Alkanes.</title>
        <authorList>
            <person name="Yang Y."/>
            <person name="Wang H."/>
        </authorList>
    </citation>
    <scope>NUCLEOTIDE SEQUENCE [LARGE SCALE GENOMIC DNA]</scope>
    <source>
        <strain evidence="12 13">W</strain>
    </source>
</reference>
<evidence type="ECO:0000256" key="1">
    <source>
        <dbReference type="ARBA" id="ARBA00000109"/>
    </source>
</evidence>
<feature type="binding site" evidence="8">
    <location>
        <position position="46"/>
    </location>
    <ligand>
        <name>Mg(2+)</name>
        <dbReference type="ChEBI" id="CHEBI:18420"/>
    </ligand>
</feature>
<dbReference type="EC" id="3.1.26.3" evidence="8"/>
<evidence type="ECO:0000256" key="5">
    <source>
        <dbReference type="ARBA" id="ARBA00022759"/>
    </source>
</evidence>
<keyword evidence="8" id="KW-0460">Magnesium</keyword>
<comment type="cofactor">
    <cofactor evidence="8">
        <name>Mg(2+)</name>
        <dbReference type="ChEBI" id="CHEBI:18420"/>
    </cofactor>
</comment>
<dbReference type="Pfam" id="PF00035">
    <property type="entry name" value="dsrm"/>
    <property type="match status" value="1"/>
</dbReference>
<keyword evidence="8" id="KW-0479">Metal-binding</keyword>
<keyword evidence="8" id="KW-0699">rRNA-binding</keyword>
<evidence type="ECO:0000256" key="7">
    <source>
        <dbReference type="ARBA" id="ARBA00022884"/>
    </source>
</evidence>
<evidence type="ECO:0000256" key="4">
    <source>
        <dbReference type="ARBA" id="ARBA00022722"/>
    </source>
</evidence>
<keyword evidence="8" id="KW-0963">Cytoplasm</keyword>
<dbReference type="InterPro" id="IPR014720">
    <property type="entry name" value="dsRBD_dom"/>
</dbReference>
<evidence type="ECO:0000259" key="10">
    <source>
        <dbReference type="PROSITE" id="PS50137"/>
    </source>
</evidence>
<feature type="domain" description="RNase III" evidence="11">
    <location>
        <begin position="4"/>
        <end position="133"/>
    </location>
</feature>
<accession>A0ABZ2J2C7</accession>
<dbReference type="InterPro" id="IPR000999">
    <property type="entry name" value="RNase_III_dom"/>
</dbReference>
<dbReference type="PROSITE" id="PS00517">
    <property type="entry name" value="RNASE_3_1"/>
    <property type="match status" value="1"/>
</dbReference>
<feature type="region of interest" description="Disordered" evidence="9">
    <location>
        <begin position="204"/>
        <end position="234"/>
    </location>
</feature>
<evidence type="ECO:0000256" key="9">
    <source>
        <dbReference type="SAM" id="MobiDB-lite"/>
    </source>
</evidence>
<evidence type="ECO:0000313" key="13">
    <source>
        <dbReference type="Proteomes" id="UP001375370"/>
    </source>
</evidence>
<dbReference type="CDD" id="cd10845">
    <property type="entry name" value="DSRM_RNAse_III_family"/>
    <property type="match status" value="1"/>
</dbReference>
<dbReference type="SMART" id="SM00358">
    <property type="entry name" value="DSRM"/>
    <property type="match status" value="1"/>
</dbReference>
<dbReference type="PANTHER" id="PTHR11207">
    <property type="entry name" value="RIBONUCLEASE III"/>
    <property type="match status" value="1"/>
</dbReference>
<feature type="compositionally biased region" description="Basic and acidic residues" evidence="9">
    <location>
        <begin position="225"/>
        <end position="234"/>
    </location>
</feature>
<comment type="catalytic activity">
    <reaction evidence="1 8">
        <text>Endonucleolytic cleavage to 5'-phosphomonoester.</text>
        <dbReference type="EC" id="3.1.26.3"/>
    </reaction>
</comment>
<dbReference type="PROSITE" id="PS50137">
    <property type="entry name" value="DS_RBD"/>
    <property type="match status" value="1"/>
</dbReference>
<proteinExistence type="inferred from homology"/>
<dbReference type="PROSITE" id="PS50142">
    <property type="entry name" value="RNASE_3_2"/>
    <property type="match status" value="1"/>
</dbReference>
<dbReference type="SMART" id="SM00535">
    <property type="entry name" value="RIBOc"/>
    <property type="match status" value="1"/>
</dbReference>
<keyword evidence="3 8" id="KW-0507">mRNA processing</keyword>
<dbReference type="SUPFAM" id="SSF69065">
    <property type="entry name" value="RNase III domain-like"/>
    <property type="match status" value="1"/>
</dbReference>
<comment type="subcellular location">
    <subcellularLocation>
        <location evidence="8">Cytoplasm</location>
    </subcellularLocation>
</comment>
<evidence type="ECO:0000256" key="8">
    <source>
        <dbReference type="HAMAP-Rule" id="MF_00104"/>
    </source>
</evidence>
<dbReference type="SUPFAM" id="SSF54768">
    <property type="entry name" value="dsRNA-binding domain-like"/>
    <property type="match status" value="1"/>
</dbReference>
<evidence type="ECO:0000256" key="6">
    <source>
        <dbReference type="ARBA" id="ARBA00022801"/>
    </source>
</evidence>
<comment type="caution">
    <text evidence="8">Lacks conserved residue(s) required for the propagation of feature annotation.</text>
</comment>
<dbReference type="InterPro" id="IPR011907">
    <property type="entry name" value="RNase_III"/>
</dbReference>
<dbReference type="InterPro" id="IPR036389">
    <property type="entry name" value="RNase_III_sf"/>
</dbReference>
<gene>
    <name evidence="8 12" type="primary">rnc</name>
    <name evidence="12" type="ORF">V8247_06735</name>
</gene>
<dbReference type="CDD" id="cd00593">
    <property type="entry name" value="RIBOc"/>
    <property type="match status" value="1"/>
</dbReference>
<feature type="active site" evidence="8">
    <location>
        <position position="50"/>
    </location>
</feature>
<dbReference type="Gene3D" id="1.10.1520.10">
    <property type="entry name" value="Ribonuclease III domain"/>
    <property type="match status" value="1"/>
</dbReference>
<comment type="function">
    <text evidence="8">Digests double-stranded RNA. Involved in the processing of primary rRNA transcript to yield the immediate precursors to the large and small rRNAs (23S and 16S). Processes some mRNAs, and tRNAs when they are encoded in the rRNA operon. Processes pre-crRNA and tracrRNA of type II CRISPR loci if present in the organism.</text>
</comment>
<name>A0ABZ2J2C7_9CHLR</name>
<dbReference type="GO" id="GO:0004525">
    <property type="term" value="F:ribonuclease III activity"/>
    <property type="evidence" value="ECO:0007669"/>
    <property type="project" value="UniProtKB-EC"/>
</dbReference>
<feature type="active site" evidence="8">
    <location>
        <position position="122"/>
    </location>
</feature>
<dbReference type="HAMAP" id="MF_00104">
    <property type="entry name" value="RNase_III"/>
    <property type="match status" value="1"/>
</dbReference>
<dbReference type="Gene3D" id="3.30.160.20">
    <property type="match status" value="1"/>
</dbReference>
<comment type="subunit">
    <text evidence="8">Homodimer.</text>
</comment>
<dbReference type="PANTHER" id="PTHR11207:SF0">
    <property type="entry name" value="RIBONUCLEASE 3"/>
    <property type="match status" value="1"/>
</dbReference>
<keyword evidence="4 8" id="KW-0540">Nuclease</keyword>
<evidence type="ECO:0000313" key="12">
    <source>
        <dbReference type="EMBL" id="WWX24951.1"/>
    </source>
</evidence>
<keyword evidence="7 8" id="KW-0694">RNA-binding</keyword>
<evidence type="ECO:0000256" key="2">
    <source>
        <dbReference type="ARBA" id="ARBA00010183"/>
    </source>
</evidence>
<feature type="domain" description="DRBM" evidence="10">
    <location>
        <begin position="160"/>
        <end position="229"/>
    </location>
</feature>
<keyword evidence="6 8" id="KW-0378">Hydrolase</keyword>
<organism evidence="12 13">
    <name type="scientific">Candidatus Dehalogenimonas loeffleri</name>
    <dbReference type="NCBI Taxonomy" id="3127115"/>
    <lineage>
        <taxon>Bacteria</taxon>
        <taxon>Bacillati</taxon>
        <taxon>Chloroflexota</taxon>
        <taxon>Dehalococcoidia</taxon>
        <taxon>Dehalococcoidales</taxon>
        <taxon>Dehalococcoidaceae</taxon>
        <taxon>Dehalogenimonas</taxon>
    </lineage>
</organism>
<sequence length="234" mass="25592">MDKYAKLQDRLGVRFNDPALLELALIHSSYVNETPGNKLVPNERLEFLGDAVLGLWIAERLYRDFPGETEGTLTRYRSLLVRRDTLAGLAGDIGLGEDLFMGRGEISSGGRRKPANLARALEALIAAVYLDQGHAAAGSFIDRLFAEAFKQLISLSTVDDSKSRLQELVQGEYHTTPEYRITRSTGAAHRRTFTAEVSMNGQVLGSGQGLSKKEAESAAAGQALKRLDNTLHSD</sequence>
<dbReference type="RefSeq" id="WP_338737081.1">
    <property type="nucleotide sequence ID" value="NZ_CP146612.1"/>
</dbReference>